<keyword evidence="1" id="KW-0472">Membrane</keyword>
<feature type="transmembrane region" description="Helical" evidence="1">
    <location>
        <begin position="86"/>
        <end position="110"/>
    </location>
</feature>
<comment type="caution">
    <text evidence="2">The sequence shown here is derived from an EMBL/GenBank/DDBJ whole genome shotgun (WGS) entry which is preliminary data.</text>
</comment>
<feature type="transmembrane region" description="Helical" evidence="1">
    <location>
        <begin position="204"/>
        <end position="225"/>
    </location>
</feature>
<feature type="transmembrane region" description="Helical" evidence="1">
    <location>
        <begin position="305"/>
        <end position="331"/>
    </location>
</feature>
<keyword evidence="1" id="KW-1133">Transmembrane helix</keyword>
<evidence type="ECO:0000313" key="2">
    <source>
        <dbReference type="EMBL" id="MFB0835313.1"/>
    </source>
</evidence>
<dbReference type="EMBL" id="JBHDLJ010000009">
    <property type="protein sequence ID" value="MFB0835313.1"/>
    <property type="molecule type" value="Genomic_DNA"/>
</dbReference>
<sequence length="353" mass="35506">MAVIGGVFLVVLGIFVGLGVLVSRAIPSPVEAPRGAPAGVGSAGRAEAAAALRADAVRHASAVAAAVAAGALCVAAQAAWPSLVGLPLLVAPSLMWLAWAAVHAAASLWATRTVHGIQPGPRSARLEVRTARAHGPAWAFVLPALLGALLAAAVLLFGAVSTPDETGRRRQFPRVGISAWTTDDAGFVTELHYGTGAAGPFPGWYYGLPVLAVAALAGVLLLMALRAVAARARPLDPALAGFDDTRRMLEGHLLALVSAAFLALQLALVLLMAFGPLRRAGDRVGFEVGDRIGDAVPDFVTEGPWAVIGAATGWAGALLLLAAVVLGVAALRRLAALARAAAGAGAAAAPAVP</sequence>
<keyword evidence="3" id="KW-1185">Reference proteome</keyword>
<feature type="transmembrane region" description="Helical" evidence="1">
    <location>
        <begin position="62"/>
        <end position="80"/>
    </location>
</feature>
<accession>A0ABV4UT25</accession>
<reference evidence="2 3" key="1">
    <citation type="submission" date="2024-09" db="EMBL/GenBank/DDBJ databases">
        <authorList>
            <person name="Salinas-Garcia M.A."/>
            <person name="Prieme A."/>
        </authorList>
    </citation>
    <scope>NUCLEOTIDE SEQUENCE [LARGE SCALE GENOMIC DNA]</scope>
    <source>
        <strain evidence="2 3">DSM 21081</strain>
    </source>
</reference>
<keyword evidence="1" id="KW-0812">Transmembrane</keyword>
<feature type="transmembrane region" description="Helical" evidence="1">
    <location>
        <begin position="137"/>
        <end position="160"/>
    </location>
</feature>
<dbReference type="Proteomes" id="UP001575652">
    <property type="component" value="Unassembled WGS sequence"/>
</dbReference>
<gene>
    <name evidence="2" type="ORF">ACETWP_12005</name>
</gene>
<evidence type="ECO:0000313" key="3">
    <source>
        <dbReference type="Proteomes" id="UP001575652"/>
    </source>
</evidence>
<feature type="transmembrane region" description="Helical" evidence="1">
    <location>
        <begin position="6"/>
        <end position="26"/>
    </location>
</feature>
<name>A0ABV4UT25_9MICC</name>
<protein>
    <submittedName>
        <fullName evidence="2">Uncharacterized protein</fullName>
    </submittedName>
</protein>
<feature type="transmembrane region" description="Helical" evidence="1">
    <location>
        <begin position="253"/>
        <end position="274"/>
    </location>
</feature>
<proteinExistence type="predicted"/>
<organism evidence="2 3">
    <name type="scientific">Arthrobacter halodurans</name>
    <dbReference type="NCBI Taxonomy" id="516699"/>
    <lineage>
        <taxon>Bacteria</taxon>
        <taxon>Bacillati</taxon>
        <taxon>Actinomycetota</taxon>
        <taxon>Actinomycetes</taxon>
        <taxon>Micrococcales</taxon>
        <taxon>Micrococcaceae</taxon>
        <taxon>Arthrobacter</taxon>
    </lineage>
</organism>
<dbReference type="RefSeq" id="WP_373972486.1">
    <property type="nucleotide sequence ID" value="NZ_JBHDLJ010000009.1"/>
</dbReference>
<evidence type="ECO:0000256" key="1">
    <source>
        <dbReference type="SAM" id="Phobius"/>
    </source>
</evidence>